<proteinExistence type="inferred from homology"/>
<dbReference type="PRINTS" id="PR00450">
    <property type="entry name" value="RECOVERIN"/>
</dbReference>
<dbReference type="OrthoDB" id="191686at2759"/>
<dbReference type="InterPro" id="IPR028846">
    <property type="entry name" value="Recoverin"/>
</dbReference>
<dbReference type="OMA" id="WAYFKKN"/>
<reference evidence="10" key="1">
    <citation type="submission" date="2012-12" db="EMBL/GenBank/DDBJ databases">
        <authorList>
            <person name="Hellsten U."/>
            <person name="Grimwood J."/>
            <person name="Chapman J.A."/>
            <person name="Shapiro H."/>
            <person name="Aerts A."/>
            <person name="Otillar R.P."/>
            <person name="Terry A.Y."/>
            <person name="Boore J.L."/>
            <person name="Simakov O."/>
            <person name="Marletaz F."/>
            <person name="Cho S.-J."/>
            <person name="Edsinger-Gonzales E."/>
            <person name="Havlak P."/>
            <person name="Kuo D.-H."/>
            <person name="Larsson T."/>
            <person name="Lv J."/>
            <person name="Arendt D."/>
            <person name="Savage R."/>
            <person name="Osoegawa K."/>
            <person name="de Jong P."/>
            <person name="Lindberg D.R."/>
            <person name="Seaver E.C."/>
            <person name="Weisblat D.A."/>
            <person name="Putnam N.H."/>
            <person name="Grigoriev I.V."/>
            <person name="Rokhsar D.S."/>
        </authorList>
    </citation>
    <scope>NUCLEOTIDE SEQUENCE</scope>
    <source>
        <strain evidence="10">I ESC-2004</strain>
    </source>
</reference>
<reference evidence="9" key="3">
    <citation type="submission" date="2015-06" db="UniProtKB">
        <authorList>
            <consortium name="EnsemblMetazoa"/>
        </authorList>
    </citation>
    <scope>IDENTIFICATION</scope>
</reference>
<feature type="domain" description="EF-hand" evidence="7">
    <location>
        <begin position="61"/>
        <end position="96"/>
    </location>
</feature>
<keyword evidence="4" id="KW-0677">Repeat</keyword>
<organism evidence="8">
    <name type="scientific">Capitella teleta</name>
    <name type="common">Polychaete worm</name>
    <dbReference type="NCBI Taxonomy" id="283909"/>
    <lineage>
        <taxon>Eukaryota</taxon>
        <taxon>Metazoa</taxon>
        <taxon>Spiralia</taxon>
        <taxon>Lophotrochozoa</taxon>
        <taxon>Annelida</taxon>
        <taxon>Polychaeta</taxon>
        <taxon>Sedentaria</taxon>
        <taxon>Scolecida</taxon>
        <taxon>Capitellidae</taxon>
        <taxon>Capitella</taxon>
    </lineage>
</organism>
<reference evidence="8 10" key="2">
    <citation type="journal article" date="2013" name="Nature">
        <title>Insights into bilaterian evolution from three spiralian genomes.</title>
        <authorList>
            <person name="Simakov O."/>
            <person name="Marletaz F."/>
            <person name="Cho S.J."/>
            <person name="Edsinger-Gonzales E."/>
            <person name="Havlak P."/>
            <person name="Hellsten U."/>
            <person name="Kuo D.H."/>
            <person name="Larsson T."/>
            <person name="Lv J."/>
            <person name="Arendt D."/>
            <person name="Savage R."/>
            <person name="Osoegawa K."/>
            <person name="de Jong P."/>
            <person name="Grimwood J."/>
            <person name="Chapman J.A."/>
            <person name="Shapiro H."/>
            <person name="Aerts A."/>
            <person name="Otillar R.P."/>
            <person name="Terry A.Y."/>
            <person name="Boore J.L."/>
            <person name="Grigoriev I.V."/>
            <person name="Lindberg D.R."/>
            <person name="Seaver E.C."/>
            <person name="Weisblat D.A."/>
            <person name="Putnam N.H."/>
            <person name="Rokhsar D.S."/>
        </authorList>
    </citation>
    <scope>NUCLEOTIDE SEQUENCE</scope>
    <source>
        <strain evidence="8 10">I ESC-2004</strain>
    </source>
</reference>
<dbReference type="PROSITE" id="PS00018">
    <property type="entry name" value="EF_HAND_1"/>
    <property type="match status" value="2"/>
</dbReference>
<dbReference type="InterPro" id="IPR018247">
    <property type="entry name" value="EF_Hand_1_Ca_BS"/>
</dbReference>
<dbReference type="STRING" id="283909.R7U6A7"/>
<evidence type="ECO:0000256" key="4">
    <source>
        <dbReference type="ARBA" id="ARBA00022737"/>
    </source>
</evidence>
<dbReference type="EMBL" id="AMQN01010373">
    <property type="status" value="NOT_ANNOTATED_CDS"/>
    <property type="molecule type" value="Genomic_DNA"/>
</dbReference>
<evidence type="ECO:0000256" key="1">
    <source>
        <dbReference type="ARBA" id="ARBA00006049"/>
    </source>
</evidence>
<keyword evidence="5" id="KW-0106">Calcium</keyword>
<dbReference type="AlphaFoldDB" id="R7U6A7"/>
<sequence>MGQELSGELTEQRIEELKNSTKFTAKEITEWYAKFKKDFPEGVITKDAFVSMYSQMFPNGDAKDFSLHIFRAYDADGNGVIDFSEFIQTLNISSKGSLEEKIRWAFKMYDVDGNGSVSKQEAIDMITSIYKMKGFGSAAAEQAEEAALNIFLKLDKDMDDNLSEMEFVSAAKNSSSISKLFKF</sequence>
<dbReference type="EnsemblMetazoa" id="CapteT148532">
    <property type="protein sequence ID" value="CapteP148532"/>
    <property type="gene ID" value="CapteG148532"/>
</dbReference>
<accession>R7U6A7</accession>
<evidence type="ECO:0000256" key="3">
    <source>
        <dbReference type="ARBA" id="ARBA00022723"/>
    </source>
</evidence>
<dbReference type="Proteomes" id="UP000014760">
    <property type="component" value="Unassembled WGS sequence"/>
</dbReference>
<evidence type="ECO:0000256" key="5">
    <source>
        <dbReference type="ARBA" id="ARBA00022837"/>
    </source>
</evidence>
<dbReference type="HOGENOM" id="CLU_072366_1_0_1"/>
<evidence type="ECO:0000313" key="9">
    <source>
        <dbReference type="EnsemblMetazoa" id="CapteP148532"/>
    </source>
</evidence>
<evidence type="ECO:0000313" key="10">
    <source>
        <dbReference type="Proteomes" id="UP000014760"/>
    </source>
</evidence>
<dbReference type="PANTHER" id="PTHR23055:SF178">
    <property type="entry name" value="NEUROCALCIN HOMOLOG"/>
    <property type="match status" value="1"/>
</dbReference>
<feature type="domain" description="EF-hand" evidence="7">
    <location>
        <begin position="97"/>
        <end position="132"/>
    </location>
</feature>
<evidence type="ECO:0000313" key="8">
    <source>
        <dbReference type="EMBL" id="ELT98685.1"/>
    </source>
</evidence>
<feature type="domain" description="EF-hand" evidence="7">
    <location>
        <begin position="142"/>
        <end position="177"/>
    </location>
</feature>
<comment type="similarity">
    <text evidence="1">Belongs to the recoverin family.</text>
</comment>
<dbReference type="PROSITE" id="PS50222">
    <property type="entry name" value="EF_HAND_2"/>
    <property type="match status" value="3"/>
</dbReference>
<evidence type="ECO:0000256" key="2">
    <source>
        <dbReference type="ARBA" id="ARBA00022707"/>
    </source>
</evidence>
<keyword evidence="2" id="KW-0519">Myristate</keyword>
<dbReference type="EMBL" id="KB307653">
    <property type="protein sequence ID" value="ELT98685.1"/>
    <property type="molecule type" value="Genomic_DNA"/>
</dbReference>
<dbReference type="CDD" id="cd00051">
    <property type="entry name" value="EFh"/>
    <property type="match status" value="1"/>
</dbReference>
<dbReference type="Pfam" id="PF00036">
    <property type="entry name" value="EF-hand_1"/>
    <property type="match status" value="1"/>
</dbReference>
<dbReference type="InterPro" id="IPR002048">
    <property type="entry name" value="EF_hand_dom"/>
</dbReference>
<dbReference type="InterPro" id="IPR011992">
    <property type="entry name" value="EF-hand-dom_pair"/>
</dbReference>
<keyword evidence="10" id="KW-1185">Reference proteome</keyword>
<dbReference type="PANTHER" id="PTHR23055">
    <property type="entry name" value="CALCIUM BINDING PROTEINS"/>
    <property type="match status" value="1"/>
</dbReference>
<dbReference type="Pfam" id="PF13499">
    <property type="entry name" value="EF-hand_7"/>
    <property type="match status" value="1"/>
</dbReference>
<evidence type="ECO:0000259" key="7">
    <source>
        <dbReference type="PROSITE" id="PS50222"/>
    </source>
</evidence>
<name>R7U6A7_CAPTE</name>
<dbReference type="GO" id="GO:0005509">
    <property type="term" value="F:calcium ion binding"/>
    <property type="evidence" value="ECO:0007669"/>
    <property type="project" value="InterPro"/>
</dbReference>
<dbReference type="FunFam" id="1.10.238.10:FF:000009">
    <property type="entry name" value="Visinin-like protein 1"/>
    <property type="match status" value="1"/>
</dbReference>
<protein>
    <recommendedName>
        <fullName evidence="7">EF-hand domain-containing protein</fullName>
    </recommendedName>
</protein>
<dbReference type="SMART" id="SM00054">
    <property type="entry name" value="EFh"/>
    <property type="match status" value="3"/>
</dbReference>
<dbReference type="SUPFAM" id="SSF47473">
    <property type="entry name" value="EF-hand"/>
    <property type="match status" value="1"/>
</dbReference>
<evidence type="ECO:0000256" key="6">
    <source>
        <dbReference type="ARBA" id="ARBA00023288"/>
    </source>
</evidence>
<dbReference type="Gene3D" id="1.10.238.10">
    <property type="entry name" value="EF-hand"/>
    <property type="match status" value="1"/>
</dbReference>
<keyword evidence="3" id="KW-0479">Metal-binding</keyword>
<gene>
    <name evidence="8" type="ORF">CAPTEDRAFT_148532</name>
</gene>
<keyword evidence="6" id="KW-0449">Lipoprotein</keyword>